<organism evidence="3 4">
    <name type="scientific">Pontibacillus salicampi</name>
    <dbReference type="NCBI Taxonomy" id="1449801"/>
    <lineage>
        <taxon>Bacteria</taxon>
        <taxon>Bacillati</taxon>
        <taxon>Bacillota</taxon>
        <taxon>Bacilli</taxon>
        <taxon>Bacillales</taxon>
        <taxon>Bacillaceae</taxon>
        <taxon>Pontibacillus</taxon>
    </lineage>
</organism>
<keyword evidence="2" id="KW-0472">Membrane</keyword>
<feature type="compositionally biased region" description="Basic and acidic residues" evidence="1">
    <location>
        <begin position="55"/>
        <end position="66"/>
    </location>
</feature>
<accession>A0ABV6LJJ5</accession>
<proteinExistence type="predicted"/>
<dbReference type="EMBL" id="JBHLTP010000003">
    <property type="protein sequence ID" value="MFC0522565.1"/>
    <property type="molecule type" value="Genomic_DNA"/>
</dbReference>
<gene>
    <name evidence="3" type="ORF">ACFFGV_03030</name>
</gene>
<name>A0ABV6LJJ5_9BACI</name>
<dbReference type="RefSeq" id="WP_377345090.1">
    <property type="nucleotide sequence ID" value="NZ_JBHLTP010000003.1"/>
</dbReference>
<evidence type="ECO:0000256" key="2">
    <source>
        <dbReference type="SAM" id="Phobius"/>
    </source>
</evidence>
<protein>
    <submittedName>
        <fullName evidence="3">Uncharacterized protein</fullName>
    </submittedName>
</protein>
<dbReference type="Proteomes" id="UP001589836">
    <property type="component" value="Unassembled WGS sequence"/>
</dbReference>
<keyword evidence="2" id="KW-0812">Transmembrane</keyword>
<comment type="caution">
    <text evidence="3">The sequence shown here is derived from an EMBL/GenBank/DDBJ whole genome shotgun (WGS) entry which is preliminary data.</text>
</comment>
<keyword evidence="2" id="KW-1133">Transmembrane helix</keyword>
<evidence type="ECO:0000256" key="1">
    <source>
        <dbReference type="SAM" id="MobiDB-lite"/>
    </source>
</evidence>
<reference evidence="3 4" key="1">
    <citation type="submission" date="2024-09" db="EMBL/GenBank/DDBJ databases">
        <authorList>
            <person name="Sun Q."/>
            <person name="Mori K."/>
        </authorList>
    </citation>
    <scope>NUCLEOTIDE SEQUENCE [LARGE SCALE GENOMIC DNA]</scope>
    <source>
        <strain evidence="3 4">NCAIM B.02529</strain>
    </source>
</reference>
<feature type="transmembrane region" description="Helical" evidence="2">
    <location>
        <begin position="7"/>
        <end position="27"/>
    </location>
</feature>
<evidence type="ECO:0000313" key="3">
    <source>
        <dbReference type="EMBL" id="MFC0522565.1"/>
    </source>
</evidence>
<feature type="compositionally biased region" description="Basic and acidic residues" evidence="1">
    <location>
        <begin position="75"/>
        <end position="99"/>
    </location>
</feature>
<keyword evidence="4" id="KW-1185">Reference proteome</keyword>
<feature type="region of interest" description="Disordered" evidence="1">
    <location>
        <begin position="32"/>
        <end position="153"/>
    </location>
</feature>
<feature type="compositionally biased region" description="Basic residues" evidence="1">
    <location>
        <begin position="132"/>
        <end position="145"/>
    </location>
</feature>
<feature type="region of interest" description="Disordered" evidence="1">
    <location>
        <begin position="170"/>
        <end position="189"/>
    </location>
</feature>
<evidence type="ECO:0000313" key="4">
    <source>
        <dbReference type="Proteomes" id="UP001589836"/>
    </source>
</evidence>
<sequence length="189" mass="21521">MGDLIEFLLSNAIIVGGIIVFLFNVFIGNNDEKKKTTGKPNSKPMPSFGGSTTNTEEKASSERDASRTIQASEQQEPKRQTLQESQKERYEEMRRRQQEMADQYTHTASPAGEDSEHNALPDEIGGNQYSRPQKKPYLSKHKHRTNLSSQINQKKLMESIVMAEVLGPPRSQRPYRSVLTQKAMRKHEM</sequence>